<keyword evidence="2" id="KW-1185">Reference proteome</keyword>
<reference evidence="1 2" key="1">
    <citation type="submission" date="2019-04" db="EMBL/GenBank/DDBJ databases">
        <authorList>
            <person name="Feng G."/>
            <person name="Zhang J."/>
            <person name="Zhu H."/>
        </authorList>
    </citation>
    <scope>NUCLEOTIDE SEQUENCE [LARGE SCALE GENOMIC DNA]</scope>
    <source>
        <strain evidence="1 2">9PBR-1</strain>
    </source>
</reference>
<dbReference type="EMBL" id="SRMB01000001">
    <property type="protein sequence ID" value="TGE29810.1"/>
    <property type="molecule type" value="Genomic_DNA"/>
</dbReference>
<comment type="caution">
    <text evidence="1">The sequence shown here is derived from an EMBL/GenBank/DDBJ whole genome shotgun (WGS) entry which is preliminary data.</text>
</comment>
<sequence length="65" mass="7460">MQHLTPSRDYTHYDDVAKPLTFQEGIDYLISEILPSTSGDILVVQHPDQEDDVLLRPDKVAKCYE</sequence>
<evidence type="ECO:0000313" key="2">
    <source>
        <dbReference type="Proteomes" id="UP000298471"/>
    </source>
</evidence>
<dbReference type="Proteomes" id="UP000298471">
    <property type="component" value="Unassembled WGS sequence"/>
</dbReference>
<dbReference type="AlphaFoldDB" id="A0A4Z0QII8"/>
<dbReference type="RefSeq" id="WP_135394615.1">
    <property type="nucleotide sequence ID" value="NZ_SRMB01000001.1"/>
</dbReference>
<proteinExistence type="predicted"/>
<gene>
    <name evidence="1" type="ORF">E5K02_10225</name>
</gene>
<name>A0A4Z0QII8_9BACT</name>
<accession>A0A4Z0QII8</accession>
<evidence type="ECO:0000313" key="1">
    <source>
        <dbReference type="EMBL" id="TGE29810.1"/>
    </source>
</evidence>
<organism evidence="1 2">
    <name type="scientific">Hymenobacter metallicola</name>
    <dbReference type="NCBI Taxonomy" id="2563114"/>
    <lineage>
        <taxon>Bacteria</taxon>
        <taxon>Pseudomonadati</taxon>
        <taxon>Bacteroidota</taxon>
        <taxon>Cytophagia</taxon>
        <taxon>Cytophagales</taxon>
        <taxon>Hymenobacteraceae</taxon>
        <taxon>Hymenobacter</taxon>
    </lineage>
</organism>
<protein>
    <submittedName>
        <fullName evidence="1">Uncharacterized protein</fullName>
    </submittedName>
</protein>